<reference evidence="3 4" key="1">
    <citation type="submission" date="2018-06" db="EMBL/GenBank/DDBJ databases">
        <title>Genome Sequence of the Brown Rot Fungal Pathogen Monilinia fructigena.</title>
        <authorList>
            <person name="Landi L."/>
            <person name="De Miccolis Angelini R.M."/>
            <person name="Pollastro S."/>
            <person name="Abate D."/>
            <person name="Faretra F."/>
            <person name="Romanazzi G."/>
        </authorList>
    </citation>
    <scope>NUCLEOTIDE SEQUENCE [LARGE SCALE GENOMIC DNA]</scope>
    <source>
        <strain evidence="3 4">Mfrg269</strain>
    </source>
</reference>
<dbReference type="EMBL" id="QKRW01000017">
    <property type="protein sequence ID" value="RAL63771.1"/>
    <property type="molecule type" value="Genomic_DNA"/>
</dbReference>
<feature type="region of interest" description="Disordered" evidence="1">
    <location>
        <begin position="48"/>
        <end position="79"/>
    </location>
</feature>
<dbReference type="Proteomes" id="UP000249056">
    <property type="component" value="Unassembled WGS sequence"/>
</dbReference>
<comment type="caution">
    <text evidence="3">The sequence shown here is derived from an EMBL/GenBank/DDBJ whole genome shotgun (WGS) entry which is preliminary data.</text>
</comment>
<evidence type="ECO:0000256" key="2">
    <source>
        <dbReference type="SAM" id="SignalP"/>
    </source>
</evidence>
<evidence type="ECO:0000313" key="3">
    <source>
        <dbReference type="EMBL" id="RAL63771.1"/>
    </source>
</evidence>
<feature type="signal peptide" evidence="2">
    <location>
        <begin position="1"/>
        <end position="23"/>
    </location>
</feature>
<keyword evidence="4" id="KW-1185">Reference proteome</keyword>
<feature type="chain" id="PRO_5017369364" evidence="2">
    <location>
        <begin position="24"/>
        <end position="127"/>
    </location>
</feature>
<keyword evidence="2" id="KW-0732">Signal</keyword>
<protein>
    <submittedName>
        <fullName evidence="3">Uncharacterized protein</fullName>
    </submittedName>
</protein>
<proteinExistence type="predicted"/>
<evidence type="ECO:0000256" key="1">
    <source>
        <dbReference type="SAM" id="MobiDB-lite"/>
    </source>
</evidence>
<name>A0A395IUF2_9HELO</name>
<feature type="compositionally biased region" description="Polar residues" evidence="1">
    <location>
        <begin position="56"/>
        <end position="74"/>
    </location>
</feature>
<gene>
    <name evidence="3" type="ORF">DID88_003416</name>
</gene>
<dbReference type="AlphaFoldDB" id="A0A395IUF2"/>
<sequence length="127" mass="14075">MPTLRWLNFKTIILLFLNNSTLNFGPSNLPSILANSISPTIMSAEIPQVPPRPNRFQEQGNTSSGTPSLGSNMPQIPPRPSIDVLIDPFPLLQRASHDLLSTICLIHTTSKVILVRHEQCQQLNVRA</sequence>
<dbReference type="OrthoDB" id="10569872at2759"/>
<accession>A0A395IUF2</accession>
<organism evidence="3 4">
    <name type="scientific">Monilinia fructigena</name>
    <dbReference type="NCBI Taxonomy" id="38457"/>
    <lineage>
        <taxon>Eukaryota</taxon>
        <taxon>Fungi</taxon>
        <taxon>Dikarya</taxon>
        <taxon>Ascomycota</taxon>
        <taxon>Pezizomycotina</taxon>
        <taxon>Leotiomycetes</taxon>
        <taxon>Helotiales</taxon>
        <taxon>Sclerotiniaceae</taxon>
        <taxon>Monilinia</taxon>
    </lineage>
</organism>
<evidence type="ECO:0000313" key="4">
    <source>
        <dbReference type="Proteomes" id="UP000249056"/>
    </source>
</evidence>